<dbReference type="EMBL" id="RHIB01000001">
    <property type="protein sequence ID" value="RNA68576.1"/>
    <property type="molecule type" value="Genomic_DNA"/>
</dbReference>
<dbReference type="InterPro" id="IPR029069">
    <property type="entry name" value="HotDog_dom_sf"/>
</dbReference>
<dbReference type="OrthoDB" id="286702at2"/>
<dbReference type="NCBIfam" id="TIGR00369">
    <property type="entry name" value="unchar_dom_1"/>
    <property type="match status" value="1"/>
</dbReference>
<name>A0A3M7TSK1_9BACI</name>
<dbReference type="SUPFAM" id="SSF54637">
    <property type="entry name" value="Thioesterase/thiol ester dehydrase-isomerase"/>
    <property type="match status" value="1"/>
</dbReference>
<feature type="domain" description="Thioesterase" evidence="2">
    <location>
        <begin position="56"/>
        <end position="127"/>
    </location>
</feature>
<organism evidence="3 4">
    <name type="scientific">Alteribacter keqinensis</name>
    <dbReference type="NCBI Taxonomy" id="2483800"/>
    <lineage>
        <taxon>Bacteria</taxon>
        <taxon>Bacillati</taxon>
        <taxon>Bacillota</taxon>
        <taxon>Bacilli</taxon>
        <taxon>Bacillales</taxon>
        <taxon>Bacillaceae</taxon>
        <taxon>Alteribacter</taxon>
    </lineage>
</organism>
<sequence>MSELTDRERHHQFKEDIVRALKKDTYAEHLGIELTDIGEGEAAAELLVKEHMLNAHGTLHGAVTFAIADFVFAAACNSHGRTAVALTNTISYMAAGKNGARLKASAKEIKKNYRTAWYKIDILSDDELIAAMEATAYRKNHYFVGEKE</sequence>
<reference evidence="3 4" key="1">
    <citation type="submission" date="2018-10" db="EMBL/GenBank/DDBJ databases">
        <title>Bacillus Keqinensis sp. nov., a moderately halophilic bacterium isolated from a saline-alkaline lake.</title>
        <authorList>
            <person name="Wang H."/>
        </authorList>
    </citation>
    <scope>NUCLEOTIDE SEQUENCE [LARGE SCALE GENOMIC DNA]</scope>
    <source>
        <strain evidence="3 4">KQ-3</strain>
    </source>
</reference>
<keyword evidence="4" id="KW-1185">Reference proteome</keyword>
<proteinExistence type="predicted"/>
<evidence type="ECO:0000313" key="3">
    <source>
        <dbReference type="EMBL" id="RNA68576.1"/>
    </source>
</evidence>
<gene>
    <name evidence="3" type="ORF">EBO34_00990</name>
</gene>
<accession>A0A3M7TSK1</accession>
<dbReference type="Gene3D" id="3.10.129.10">
    <property type="entry name" value="Hotdog Thioesterase"/>
    <property type="match status" value="1"/>
</dbReference>
<dbReference type="PANTHER" id="PTHR42856:SF1">
    <property type="entry name" value="ACYL-COENZYME A THIOESTERASE PAAI"/>
    <property type="match status" value="1"/>
</dbReference>
<dbReference type="GO" id="GO:0016289">
    <property type="term" value="F:acyl-CoA hydrolase activity"/>
    <property type="evidence" value="ECO:0007669"/>
    <property type="project" value="UniProtKB-ARBA"/>
</dbReference>
<evidence type="ECO:0000256" key="1">
    <source>
        <dbReference type="ARBA" id="ARBA00022801"/>
    </source>
</evidence>
<dbReference type="Pfam" id="PF03061">
    <property type="entry name" value="4HBT"/>
    <property type="match status" value="1"/>
</dbReference>
<dbReference type="InterPro" id="IPR006683">
    <property type="entry name" value="Thioestr_dom"/>
</dbReference>
<comment type="caution">
    <text evidence="3">The sequence shown here is derived from an EMBL/GenBank/DDBJ whole genome shotgun (WGS) entry which is preliminary data.</text>
</comment>
<dbReference type="InterPro" id="IPR003736">
    <property type="entry name" value="PAAI_dom"/>
</dbReference>
<dbReference type="RefSeq" id="WP_122896101.1">
    <property type="nucleotide sequence ID" value="NZ_RHIB01000001.1"/>
</dbReference>
<evidence type="ECO:0000259" key="2">
    <source>
        <dbReference type="Pfam" id="PF03061"/>
    </source>
</evidence>
<dbReference type="PANTHER" id="PTHR42856">
    <property type="entry name" value="ACYL-COENZYME A THIOESTERASE PAAI"/>
    <property type="match status" value="1"/>
</dbReference>
<keyword evidence="1" id="KW-0378">Hydrolase</keyword>
<dbReference type="CDD" id="cd03443">
    <property type="entry name" value="PaaI_thioesterase"/>
    <property type="match status" value="1"/>
</dbReference>
<dbReference type="InterPro" id="IPR052723">
    <property type="entry name" value="Acyl-CoA_thioesterase_PaaI"/>
</dbReference>
<protein>
    <submittedName>
        <fullName evidence="3">Hotdog fold thioesterase</fullName>
    </submittedName>
</protein>
<evidence type="ECO:0000313" key="4">
    <source>
        <dbReference type="Proteomes" id="UP000278746"/>
    </source>
</evidence>
<dbReference type="Proteomes" id="UP000278746">
    <property type="component" value="Unassembled WGS sequence"/>
</dbReference>
<dbReference type="AlphaFoldDB" id="A0A3M7TSK1"/>